<comment type="caution">
    <text evidence="3">The sequence shown here is derived from an EMBL/GenBank/DDBJ whole genome shotgun (WGS) entry which is preliminary data.</text>
</comment>
<dbReference type="GO" id="GO:0016020">
    <property type="term" value="C:membrane"/>
    <property type="evidence" value="ECO:0007669"/>
    <property type="project" value="InterPro"/>
</dbReference>
<accession>A0A1S1YS11</accession>
<dbReference type="InterPro" id="IPR010559">
    <property type="entry name" value="Sig_transdc_His_kin_internal"/>
</dbReference>
<dbReference type="Proteomes" id="UP000179797">
    <property type="component" value="Unassembled WGS sequence"/>
</dbReference>
<evidence type="ECO:0000313" key="4">
    <source>
        <dbReference type="Proteomes" id="UP000179797"/>
    </source>
</evidence>
<evidence type="ECO:0000256" key="1">
    <source>
        <dbReference type="SAM" id="Phobius"/>
    </source>
</evidence>
<protein>
    <recommendedName>
        <fullName evidence="2">Signal transduction histidine kinase internal region domain-containing protein</fullName>
    </recommendedName>
</protein>
<name>A0A1S1YS11_FLAPC</name>
<feature type="transmembrane region" description="Helical" evidence="1">
    <location>
        <begin position="12"/>
        <end position="32"/>
    </location>
</feature>
<feature type="transmembrane region" description="Helical" evidence="1">
    <location>
        <begin position="85"/>
        <end position="108"/>
    </location>
</feature>
<feature type="transmembrane region" description="Helical" evidence="1">
    <location>
        <begin position="120"/>
        <end position="140"/>
    </location>
</feature>
<evidence type="ECO:0000313" key="3">
    <source>
        <dbReference type="EMBL" id="OHX63818.1"/>
    </source>
</evidence>
<feature type="domain" description="Signal transduction histidine kinase internal region" evidence="2">
    <location>
        <begin position="177"/>
        <end position="230"/>
    </location>
</feature>
<dbReference type="Pfam" id="PF06580">
    <property type="entry name" value="His_kinase"/>
    <property type="match status" value="1"/>
</dbReference>
<dbReference type="GO" id="GO:0000155">
    <property type="term" value="F:phosphorelay sensor kinase activity"/>
    <property type="evidence" value="ECO:0007669"/>
    <property type="project" value="InterPro"/>
</dbReference>
<dbReference type="RefSeq" id="WP_084812281.1">
    <property type="nucleotide sequence ID" value="NZ_JRYR02000002.1"/>
</dbReference>
<dbReference type="STRING" id="915059.NH26_19595"/>
<dbReference type="EMBL" id="JRYR02000002">
    <property type="protein sequence ID" value="OHX63818.1"/>
    <property type="molecule type" value="Genomic_DNA"/>
</dbReference>
<gene>
    <name evidence="3" type="ORF">NH26_19595</name>
</gene>
<dbReference type="OrthoDB" id="1157482at2"/>
<keyword evidence="1" id="KW-1133">Transmembrane helix</keyword>
<evidence type="ECO:0000259" key="2">
    <source>
        <dbReference type="Pfam" id="PF06580"/>
    </source>
</evidence>
<proteinExistence type="predicted"/>
<sequence>MNRWIRSSLFYGVFYPILSGSITYLLLLLAFNRVTELSETIFKAEWIVCILISYLWNTFIIFFSKWMRQRLSVIDSVLEQIVFHAIGAVVGSALVIGLILSIYFYGLFDYSSFSSFSTEMYVFQGLFIFQTLLFECAFWGNHLIKLSNEEARLEEQKRTAFINDEMKAFAEDAHLPFLYETLETIIGLAHKDPDAAEEYAEKLAKVYRNNLQSRKEEFITITQAFALTNEVAELLTISRSGGIHTTFDIHQKDDQLLFPPMLLPRILVAIATDYIASPLQPLSVCFSIKDDQLVMIAHSCNEKIEHDNALGHVINSVQDTLHHYTKIPVQRIQKDNQYLIILPAFKSIDNAWQSKANVNIQPNDQSLFKKS</sequence>
<dbReference type="AlphaFoldDB" id="A0A1S1YS11"/>
<feature type="transmembrane region" description="Helical" evidence="1">
    <location>
        <begin position="44"/>
        <end position="64"/>
    </location>
</feature>
<keyword evidence="1" id="KW-0812">Transmembrane</keyword>
<keyword evidence="4" id="KW-1185">Reference proteome</keyword>
<keyword evidence="1" id="KW-0472">Membrane</keyword>
<organism evidence="3 4">
    <name type="scientific">Flammeovirga pacifica</name>
    <dbReference type="NCBI Taxonomy" id="915059"/>
    <lineage>
        <taxon>Bacteria</taxon>
        <taxon>Pseudomonadati</taxon>
        <taxon>Bacteroidota</taxon>
        <taxon>Cytophagia</taxon>
        <taxon>Cytophagales</taxon>
        <taxon>Flammeovirgaceae</taxon>
        <taxon>Flammeovirga</taxon>
    </lineage>
</organism>
<reference evidence="3 4" key="1">
    <citation type="journal article" date="2012" name="Int. J. Syst. Evol. Microbiol.">
        <title>Flammeovirga pacifica sp. nov., isolated from deep-sea sediment.</title>
        <authorList>
            <person name="Xu H."/>
            <person name="Fu Y."/>
            <person name="Yang N."/>
            <person name="Ding Z."/>
            <person name="Lai Q."/>
            <person name="Zeng R."/>
        </authorList>
    </citation>
    <scope>NUCLEOTIDE SEQUENCE [LARGE SCALE GENOMIC DNA]</scope>
    <source>
        <strain evidence="4">DSM 24597 / LMG 26175 / WPAGA1</strain>
    </source>
</reference>